<comment type="similarity">
    <text evidence="2">Belongs to the iron-containing alcohol dehydrogenase family.</text>
</comment>
<protein>
    <submittedName>
        <fullName evidence="7">Alcohol dehydrogenase</fullName>
    </submittedName>
</protein>
<dbReference type="InterPro" id="IPR018211">
    <property type="entry name" value="ADH_Fe_CS"/>
</dbReference>
<dbReference type="InterPro" id="IPR056798">
    <property type="entry name" value="ADH_Fe_C"/>
</dbReference>
<evidence type="ECO:0000313" key="7">
    <source>
        <dbReference type="EMBL" id="KOO09011.1"/>
    </source>
</evidence>
<dbReference type="EMBL" id="LHPI01000001">
    <property type="protein sequence ID" value="KOO09011.1"/>
    <property type="molecule type" value="Genomic_DNA"/>
</dbReference>
<dbReference type="InterPro" id="IPR039697">
    <property type="entry name" value="Alcohol_dehydrogenase_Fe"/>
</dbReference>
<dbReference type="AlphaFoldDB" id="A0A0M0I3X5"/>
<evidence type="ECO:0000256" key="2">
    <source>
        <dbReference type="ARBA" id="ARBA00007358"/>
    </source>
</evidence>
<feature type="domain" description="Fe-containing alcohol dehydrogenase-like C-terminal" evidence="6">
    <location>
        <begin position="187"/>
        <end position="379"/>
    </location>
</feature>
<dbReference type="PROSITE" id="PS00060">
    <property type="entry name" value="ADH_IRON_2"/>
    <property type="match status" value="1"/>
</dbReference>
<dbReference type="Gene3D" id="3.40.50.1970">
    <property type="match status" value="1"/>
</dbReference>
<dbReference type="PATRIC" id="fig|171383.3.peg.247"/>
<evidence type="ECO:0000256" key="1">
    <source>
        <dbReference type="ARBA" id="ARBA00001962"/>
    </source>
</evidence>
<evidence type="ECO:0000259" key="5">
    <source>
        <dbReference type="Pfam" id="PF00465"/>
    </source>
</evidence>
<dbReference type="CDD" id="cd08188">
    <property type="entry name" value="PDDH"/>
    <property type="match status" value="1"/>
</dbReference>
<dbReference type="SUPFAM" id="SSF56796">
    <property type="entry name" value="Dehydroquinate synthase-like"/>
    <property type="match status" value="1"/>
</dbReference>
<dbReference type="Proteomes" id="UP000037530">
    <property type="component" value="Unassembled WGS sequence"/>
</dbReference>
<name>A0A0M0I3X5_9VIBR</name>
<keyword evidence="8" id="KW-1185">Reference proteome</keyword>
<dbReference type="GO" id="GO:0046872">
    <property type="term" value="F:metal ion binding"/>
    <property type="evidence" value="ECO:0007669"/>
    <property type="project" value="InterPro"/>
</dbReference>
<comment type="cofactor">
    <cofactor evidence="1">
        <name>Fe cation</name>
        <dbReference type="ChEBI" id="CHEBI:24875"/>
    </cofactor>
</comment>
<feature type="domain" description="Alcohol dehydrogenase iron-type/glycerol dehydrogenase GldA" evidence="5">
    <location>
        <begin position="11"/>
        <end position="176"/>
    </location>
</feature>
<dbReference type="FunFam" id="1.20.1090.10:FF:000001">
    <property type="entry name" value="Aldehyde-alcohol dehydrogenase"/>
    <property type="match status" value="1"/>
</dbReference>
<dbReference type="OrthoDB" id="9815791at2"/>
<accession>A0A0M0I3X5</accession>
<dbReference type="NCBIfam" id="TIGR02638">
    <property type="entry name" value="lactal_redase"/>
    <property type="match status" value="1"/>
</dbReference>
<organism evidence="7 8">
    <name type="scientific">Vibrio hepatarius</name>
    <dbReference type="NCBI Taxonomy" id="171383"/>
    <lineage>
        <taxon>Bacteria</taxon>
        <taxon>Pseudomonadati</taxon>
        <taxon>Pseudomonadota</taxon>
        <taxon>Gammaproteobacteria</taxon>
        <taxon>Vibrionales</taxon>
        <taxon>Vibrionaceae</taxon>
        <taxon>Vibrio</taxon>
        <taxon>Vibrio oreintalis group</taxon>
    </lineage>
</organism>
<evidence type="ECO:0000256" key="4">
    <source>
        <dbReference type="ARBA" id="ARBA00023027"/>
    </source>
</evidence>
<keyword evidence="3" id="KW-0560">Oxidoreductase</keyword>
<dbReference type="InterPro" id="IPR001670">
    <property type="entry name" value="ADH_Fe/GldA"/>
</dbReference>
<dbReference type="InterPro" id="IPR013460">
    <property type="entry name" value="Lactal_redase"/>
</dbReference>
<comment type="caution">
    <text evidence="7">The sequence shown here is derived from an EMBL/GenBank/DDBJ whole genome shotgun (WGS) entry which is preliminary data.</text>
</comment>
<evidence type="ECO:0000256" key="3">
    <source>
        <dbReference type="ARBA" id="ARBA00023002"/>
    </source>
</evidence>
<dbReference type="PANTHER" id="PTHR11496:SF102">
    <property type="entry name" value="ALCOHOL DEHYDROGENASE 4"/>
    <property type="match status" value="1"/>
</dbReference>
<sequence length="382" mass="40693">MAFALNLPKLSYSGVGAVDDAIATLSQQPVKRALVVTDNNLVELGILDHLFELLDQASIDYVLFDKVTPNPTATLVREGLSTYIDSECDCFIAVGGGSPVDCAKAIRIVAANAGDIVDYDGIGKVQHAGDFFIAINTTAGTAAEMTSNSVITDETRQVKMVIIDSKQIPDIAVNDPTLMVNLPSHVTAATGMDALTHAVEAYVTPGAHTLTKPTALEAIRLISQWLPIAVEDGQNLKAREELANAQFLAGMAFNSAGLGLVHAMAHQPGATHNLPHGVCNAILLPQVCAFNAKQCPERFRDIANVMGGKTEQLDDQQAAELAVDLIRQLSKRVGIPAGFSSLGIRQQDFQSWIDKALADPCLGGNPRQPTAKEIEALYLECL</sequence>
<dbReference type="Pfam" id="PF25137">
    <property type="entry name" value="ADH_Fe_C"/>
    <property type="match status" value="1"/>
</dbReference>
<keyword evidence="4" id="KW-0520">NAD</keyword>
<reference evidence="8" key="1">
    <citation type="submission" date="2015-08" db="EMBL/GenBank/DDBJ databases">
        <title>Vibrio galatheae sp. nov., a novel member of the Vibrionaceae family isolated from the Solomon Islands.</title>
        <authorList>
            <person name="Giubergia S."/>
            <person name="Machado H."/>
            <person name="Mateiu R.V."/>
            <person name="Gram L."/>
        </authorList>
    </citation>
    <scope>NUCLEOTIDE SEQUENCE [LARGE SCALE GENOMIC DNA]</scope>
    <source>
        <strain evidence="8">DSM 19134</strain>
    </source>
</reference>
<dbReference type="Pfam" id="PF00465">
    <property type="entry name" value="Fe-ADH"/>
    <property type="match status" value="1"/>
</dbReference>
<dbReference type="PROSITE" id="PS00913">
    <property type="entry name" value="ADH_IRON_1"/>
    <property type="match status" value="1"/>
</dbReference>
<evidence type="ECO:0000313" key="8">
    <source>
        <dbReference type="Proteomes" id="UP000037530"/>
    </source>
</evidence>
<proteinExistence type="inferred from homology"/>
<dbReference type="STRING" id="171383.AKJ31_01210"/>
<dbReference type="PANTHER" id="PTHR11496">
    <property type="entry name" value="ALCOHOL DEHYDROGENASE"/>
    <property type="match status" value="1"/>
</dbReference>
<dbReference type="FunFam" id="3.40.50.1970:FF:000003">
    <property type="entry name" value="Alcohol dehydrogenase, iron-containing"/>
    <property type="match status" value="1"/>
</dbReference>
<evidence type="ECO:0000259" key="6">
    <source>
        <dbReference type="Pfam" id="PF25137"/>
    </source>
</evidence>
<gene>
    <name evidence="7" type="ORF">AKJ31_01210</name>
</gene>
<dbReference type="GO" id="GO:0004022">
    <property type="term" value="F:alcohol dehydrogenase (NAD+) activity"/>
    <property type="evidence" value="ECO:0007669"/>
    <property type="project" value="TreeGrafter"/>
</dbReference>
<dbReference type="Gene3D" id="1.20.1090.10">
    <property type="entry name" value="Dehydroquinate synthase-like - alpha domain"/>
    <property type="match status" value="1"/>
</dbReference>
<dbReference type="RefSeq" id="WP_053407264.1">
    <property type="nucleotide sequence ID" value="NZ_DAIPHI010000111.1"/>
</dbReference>